<dbReference type="RefSeq" id="WP_028915147.1">
    <property type="nucleotide sequence ID" value="NZ_VLJS01000013.1"/>
</dbReference>
<proteinExistence type="predicted"/>
<organism evidence="2 3">
    <name type="scientific">Pseudoxanthomonas taiwanensis J19</name>
    <dbReference type="NCBI Taxonomy" id="935569"/>
    <lineage>
        <taxon>Bacteria</taxon>
        <taxon>Pseudomonadati</taxon>
        <taxon>Pseudomonadota</taxon>
        <taxon>Gammaproteobacteria</taxon>
        <taxon>Lysobacterales</taxon>
        <taxon>Lysobacteraceae</taxon>
        <taxon>Pseudoxanthomonas</taxon>
    </lineage>
</organism>
<feature type="signal peptide" evidence="1">
    <location>
        <begin position="1"/>
        <end position="17"/>
    </location>
</feature>
<protein>
    <recommendedName>
        <fullName evidence="4">PilJ/NarX-like methyl-accepting chemotaxis transducer</fullName>
    </recommendedName>
</protein>
<dbReference type="AlphaFoldDB" id="A0A562E537"/>
<evidence type="ECO:0008006" key="4">
    <source>
        <dbReference type="Google" id="ProtNLM"/>
    </source>
</evidence>
<gene>
    <name evidence="2" type="ORF">L613_001100000220</name>
</gene>
<evidence type="ECO:0000256" key="1">
    <source>
        <dbReference type="SAM" id="SignalP"/>
    </source>
</evidence>
<name>A0A562E537_9GAMM</name>
<dbReference type="Proteomes" id="UP000321583">
    <property type="component" value="Unassembled WGS sequence"/>
</dbReference>
<sequence>MSRVLMCVLLLFLSGCASVPREEALKLGAAGQKAAEAGQAALADLAGEVGGFPERSAVLLTVATCTAPAAPSPCGISQAPGDVLTADEKLAGVISLRARALSQLHSAYGAFLEEAEYDAAVDIDQSLGELTDSVNNLAGAMALLSGGTSLLALPATKIARKAAGESARAAQKRRLLEASRALREIDQRLLELLREEAEAYQGISEILHTNRLQLANALLQAGLLDPRPLVDDFLSRNRLGAAMELEASDPVVLALARTVHAHQAGRLAAASRAAYQSHISAFEALIALHEDFEAGKPLSLDDVARALGEIRLWAELLEEPDGQAAEEAP</sequence>
<evidence type="ECO:0000313" key="2">
    <source>
        <dbReference type="EMBL" id="TWH16833.1"/>
    </source>
</evidence>
<keyword evidence="3" id="KW-1185">Reference proteome</keyword>
<evidence type="ECO:0000313" key="3">
    <source>
        <dbReference type="Proteomes" id="UP000321583"/>
    </source>
</evidence>
<dbReference type="EMBL" id="VLJS01000013">
    <property type="protein sequence ID" value="TWH16833.1"/>
    <property type="molecule type" value="Genomic_DNA"/>
</dbReference>
<reference evidence="2 3" key="1">
    <citation type="submission" date="2019-07" db="EMBL/GenBank/DDBJ databases">
        <title>Genome sequencing of lignin-degrading bacterial isolates.</title>
        <authorList>
            <person name="Gladden J."/>
        </authorList>
    </citation>
    <scope>NUCLEOTIDE SEQUENCE [LARGE SCALE GENOMIC DNA]</scope>
    <source>
        <strain evidence="2 3">J19</strain>
    </source>
</reference>
<dbReference type="OrthoDB" id="9995192at2"/>
<dbReference type="PROSITE" id="PS51257">
    <property type="entry name" value="PROKAR_LIPOPROTEIN"/>
    <property type="match status" value="1"/>
</dbReference>
<feature type="chain" id="PRO_5021891128" description="PilJ/NarX-like methyl-accepting chemotaxis transducer" evidence="1">
    <location>
        <begin position="18"/>
        <end position="329"/>
    </location>
</feature>
<comment type="caution">
    <text evidence="2">The sequence shown here is derived from an EMBL/GenBank/DDBJ whole genome shotgun (WGS) entry which is preliminary data.</text>
</comment>
<keyword evidence="1" id="KW-0732">Signal</keyword>
<accession>A0A562E537</accession>